<dbReference type="GO" id="GO:0046654">
    <property type="term" value="P:tetrahydrofolate biosynthetic process"/>
    <property type="evidence" value="ECO:0007669"/>
    <property type="project" value="UniProtKB-UniPathway"/>
</dbReference>
<dbReference type="CDD" id="cd00483">
    <property type="entry name" value="HPPK"/>
    <property type="match status" value="1"/>
</dbReference>
<dbReference type="InterPro" id="IPR000550">
    <property type="entry name" value="Hppk"/>
</dbReference>
<protein>
    <recommendedName>
        <fullName evidence="4">2-amino-4-hydroxy-6-hydroxymethyldihydropteridine pyrophosphokinase</fullName>
        <ecNumber evidence="3">2.7.6.3</ecNumber>
    </recommendedName>
    <alternativeName>
        <fullName evidence="11">6-hydroxymethyl-7,8-dihydropterin pyrophosphokinase</fullName>
    </alternativeName>
    <alternativeName>
        <fullName evidence="12">7,8-dihydro-6-hydroxymethylpterin-pyrophosphokinase</fullName>
    </alternativeName>
</protein>
<evidence type="ECO:0000256" key="2">
    <source>
        <dbReference type="ARBA" id="ARBA00005810"/>
    </source>
</evidence>
<keyword evidence="7 14" id="KW-0418">Kinase</keyword>
<evidence type="ECO:0000256" key="10">
    <source>
        <dbReference type="ARBA" id="ARBA00029409"/>
    </source>
</evidence>
<evidence type="ECO:0000256" key="12">
    <source>
        <dbReference type="ARBA" id="ARBA00033413"/>
    </source>
</evidence>
<dbReference type="PROSITE" id="PS00794">
    <property type="entry name" value="HPPK"/>
    <property type="match status" value="1"/>
</dbReference>
<dbReference type="EMBL" id="FTNM01000004">
    <property type="protein sequence ID" value="SIR22462.1"/>
    <property type="molecule type" value="Genomic_DNA"/>
</dbReference>
<organism evidence="14 15">
    <name type="scientific">Pontibacter lucknowensis</name>
    <dbReference type="NCBI Taxonomy" id="1077936"/>
    <lineage>
        <taxon>Bacteria</taxon>
        <taxon>Pseudomonadati</taxon>
        <taxon>Bacteroidota</taxon>
        <taxon>Cytophagia</taxon>
        <taxon>Cytophagales</taxon>
        <taxon>Hymenobacteraceae</taxon>
        <taxon>Pontibacter</taxon>
    </lineage>
</organism>
<dbReference type="GO" id="GO:0016301">
    <property type="term" value="F:kinase activity"/>
    <property type="evidence" value="ECO:0007669"/>
    <property type="project" value="UniProtKB-KW"/>
</dbReference>
<gene>
    <name evidence="14" type="ORF">SAMN05421545_2786</name>
</gene>
<dbReference type="Pfam" id="PF01288">
    <property type="entry name" value="HPPK"/>
    <property type="match status" value="1"/>
</dbReference>
<evidence type="ECO:0000256" key="8">
    <source>
        <dbReference type="ARBA" id="ARBA00022840"/>
    </source>
</evidence>
<dbReference type="SUPFAM" id="SSF55083">
    <property type="entry name" value="6-hydroxymethyl-7,8-dihydropterin pyrophosphokinase, HPPK"/>
    <property type="match status" value="1"/>
</dbReference>
<evidence type="ECO:0000256" key="5">
    <source>
        <dbReference type="ARBA" id="ARBA00022679"/>
    </source>
</evidence>
<dbReference type="RefSeq" id="WP_007652453.1">
    <property type="nucleotide sequence ID" value="NZ_FTNM01000004.1"/>
</dbReference>
<evidence type="ECO:0000313" key="14">
    <source>
        <dbReference type="EMBL" id="SIR22462.1"/>
    </source>
</evidence>
<evidence type="ECO:0000256" key="11">
    <source>
        <dbReference type="ARBA" id="ARBA00029766"/>
    </source>
</evidence>
<evidence type="ECO:0000259" key="13">
    <source>
        <dbReference type="PROSITE" id="PS00794"/>
    </source>
</evidence>
<comment type="function">
    <text evidence="10">Catalyzes the transfer of pyrophosphate from adenosine triphosphate (ATP) to 6-hydroxymethyl-7,8-dihydropterin, an enzymatic step in folate biosynthesis pathway.</text>
</comment>
<evidence type="ECO:0000256" key="1">
    <source>
        <dbReference type="ARBA" id="ARBA00005051"/>
    </source>
</evidence>
<dbReference type="GO" id="GO:0005524">
    <property type="term" value="F:ATP binding"/>
    <property type="evidence" value="ECO:0007669"/>
    <property type="project" value="UniProtKB-KW"/>
</dbReference>
<dbReference type="NCBIfam" id="TIGR01498">
    <property type="entry name" value="folK"/>
    <property type="match status" value="1"/>
</dbReference>
<dbReference type="GO" id="GO:0046656">
    <property type="term" value="P:folic acid biosynthetic process"/>
    <property type="evidence" value="ECO:0007669"/>
    <property type="project" value="UniProtKB-KW"/>
</dbReference>
<dbReference type="Proteomes" id="UP000185924">
    <property type="component" value="Unassembled WGS sequence"/>
</dbReference>
<proteinExistence type="inferred from homology"/>
<dbReference type="GO" id="GO:0003848">
    <property type="term" value="F:2-amino-4-hydroxy-6-hydroxymethyldihydropteridine diphosphokinase activity"/>
    <property type="evidence" value="ECO:0007669"/>
    <property type="project" value="UniProtKB-EC"/>
</dbReference>
<keyword evidence="5" id="KW-0808">Transferase</keyword>
<dbReference type="PANTHER" id="PTHR43071">
    <property type="entry name" value="2-AMINO-4-HYDROXY-6-HYDROXYMETHYLDIHYDROPTERIDINE PYROPHOSPHOKINASE"/>
    <property type="match status" value="1"/>
</dbReference>
<comment type="pathway">
    <text evidence="1">Cofactor biosynthesis; tetrahydrofolate biosynthesis; 2-amino-4-hydroxy-6-hydroxymethyl-7,8-dihydropteridine diphosphate from 7,8-dihydroneopterin triphosphate: step 4/4.</text>
</comment>
<evidence type="ECO:0000256" key="6">
    <source>
        <dbReference type="ARBA" id="ARBA00022741"/>
    </source>
</evidence>
<evidence type="ECO:0000256" key="9">
    <source>
        <dbReference type="ARBA" id="ARBA00022909"/>
    </source>
</evidence>
<dbReference type="AlphaFoldDB" id="A0A1N6Z6H8"/>
<evidence type="ECO:0000256" key="4">
    <source>
        <dbReference type="ARBA" id="ARBA00016218"/>
    </source>
</evidence>
<dbReference type="STRING" id="1077936.SAMN05421545_2786"/>
<name>A0A1N6Z6H8_9BACT</name>
<keyword evidence="15" id="KW-1185">Reference proteome</keyword>
<feature type="domain" description="7,8-dihydro-6-hydroxymethylpterin-pyrophosphokinase" evidence="13">
    <location>
        <begin position="87"/>
        <end position="98"/>
    </location>
</feature>
<dbReference type="InterPro" id="IPR035907">
    <property type="entry name" value="Hppk_sf"/>
</dbReference>
<dbReference type="UniPathway" id="UPA00077">
    <property type="reaction ID" value="UER00155"/>
</dbReference>
<reference evidence="15" key="1">
    <citation type="submission" date="2017-01" db="EMBL/GenBank/DDBJ databases">
        <authorList>
            <person name="Varghese N."/>
            <person name="Submissions S."/>
        </authorList>
    </citation>
    <scope>NUCLEOTIDE SEQUENCE [LARGE SCALE GENOMIC DNA]</scope>
    <source>
        <strain evidence="15">DM9</strain>
    </source>
</reference>
<keyword evidence="9" id="KW-0289">Folate biosynthesis</keyword>
<evidence type="ECO:0000313" key="15">
    <source>
        <dbReference type="Proteomes" id="UP000185924"/>
    </source>
</evidence>
<comment type="similarity">
    <text evidence="2">Belongs to the HPPK family.</text>
</comment>
<keyword evidence="8" id="KW-0067">ATP-binding</keyword>
<evidence type="ECO:0000256" key="3">
    <source>
        <dbReference type="ARBA" id="ARBA00013253"/>
    </source>
</evidence>
<accession>A0A1N6Z6H8</accession>
<evidence type="ECO:0000256" key="7">
    <source>
        <dbReference type="ARBA" id="ARBA00022777"/>
    </source>
</evidence>
<keyword evidence="6" id="KW-0547">Nucleotide-binding</keyword>
<dbReference type="EC" id="2.7.6.3" evidence="3"/>
<dbReference type="OrthoDB" id="9808041at2"/>
<dbReference type="PANTHER" id="PTHR43071:SF1">
    <property type="entry name" value="2-AMINO-4-HYDROXY-6-HYDROXYMETHYLDIHYDROPTERIDINE PYROPHOSPHOKINASE"/>
    <property type="match status" value="1"/>
</dbReference>
<sequence length="165" mass="18786">MPNLYLLLGGNLGDRTLYLSQACERIAAQVGPITQSSSLYETAAWGKTDQPAFLNQVLEVQTTLSPEQVLQTINQIEQDLGRIRHEHWGARVIDIDILFYDELVLQSQRLTIPHPQLHLRRFTLLPLGEIAPHMQHPVLHMQVTQLLQNCPDELPVYLFNSTSNQ</sequence>
<dbReference type="Gene3D" id="3.30.70.560">
    <property type="entry name" value="7,8-Dihydro-6-hydroxymethylpterin-pyrophosphokinase HPPK"/>
    <property type="match status" value="1"/>
</dbReference>